<sequence>MVDPRQSRRPWQRARIATFRAWGTDCHWCGHPEAHEVDHITRLSDGGSPYDVANLRPSHGSNSPCPVCVSPTTGRARCCNQERNRRPVIERQPLSIDPSCI</sequence>
<dbReference type="STRING" id="391037.Sare_3720"/>
<accession>A8LZZ9</accession>
<dbReference type="GO" id="GO:0003676">
    <property type="term" value="F:nucleic acid binding"/>
    <property type="evidence" value="ECO:0007669"/>
    <property type="project" value="InterPro"/>
</dbReference>
<dbReference type="KEGG" id="saq:Sare_3771"/>
<dbReference type="Gene3D" id="1.10.30.50">
    <property type="match status" value="1"/>
</dbReference>
<protein>
    <recommendedName>
        <fullName evidence="1">HNH domain-containing protein</fullName>
    </recommendedName>
</protein>
<dbReference type="GO" id="GO:0004519">
    <property type="term" value="F:endonuclease activity"/>
    <property type="evidence" value="ECO:0007669"/>
    <property type="project" value="InterPro"/>
</dbReference>
<dbReference type="AlphaFoldDB" id="A8LZZ9"/>
<organism evidence="2">
    <name type="scientific">Salinispora arenicola (strain CNS-205)</name>
    <dbReference type="NCBI Taxonomy" id="391037"/>
    <lineage>
        <taxon>Bacteria</taxon>
        <taxon>Bacillati</taxon>
        <taxon>Actinomycetota</taxon>
        <taxon>Actinomycetes</taxon>
        <taxon>Micromonosporales</taxon>
        <taxon>Micromonosporaceae</taxon>
        <taxon>Salinispora</taxon>
    </lineage>
</organism>
<evidence type="ECO:0000313" key="3">
    <source>
        <dbReference type="EMBL" id="ABV99564.1"/>
    </source>
</evidence>
<feature type="domain" description="HNH" evidence="1">
    <location>
        <begin position="26"/>
        <end position="59"/>
    </location>
</feature>
<dbReference type="CDD" id="cd00085">
    <property type="entry name" value="HNHc"/>
    <property type="match status" value="1"/>
</dbReference>
<dbReference type="EMBL" id="CP000850">
    <property type="protein sequence ID" value="ABV99513.1"/>
    <property type="molecule type" value="Genomic_DNA"/>
</dbReference>
<dbReference type="GO" id="GO:0008270">
    <property type="term" value="F:zinc ion binding"/>
    <property type="evidence" value="ECO:0007669"/>
    <property type="project" value="InterPro"/>
</dbReference>
<dbReference type="InterPro" id="IPR002711">
    <property type="entry name" value="HNH"/>
</dbReference>
<dbReference type="InterPro" id="IPR003615">
    <property type="entry name" value="HNH_nuc"/>
</dbReference>
<dbReference type="Pfam" id="PF01844">
    <property type="entry name" value="HNH"/>
    <property type="match status" value="1"/>
</dbReference>
<reference evidence="2" key="1">
    <citation type="submission" date="2007-10" db="EMBL/GenBank/DDBJ databases">
        <title>Complete sequence of Salinispora arenicola CNS-205.</title>
        <authorList>
            <consortium name="US DOE Joint Genome Institute"/>
            <person name="Copeland A."/>
            <person name="Lucas S."/>
            <person name="Lapidus A."/>
            <person name="Barry K."/>
            <person name="Glavina del Rio T."/>
            <person name="Dalin E."/>
            <person name="Tice H."/>
            <person name="Pitluck S."/>
            <person name="Foster B."/>
            <person name="Schmutz J."/>
            <person name="Larimer F."/>
            <person name="Land M."/>
            <person name="Hauser L."/>
            <person name="Kyrpides N."/>
            <person name="Ivanova N."/>
            <person name="Jensen P.R."/>
            <person name="Moore B.S."/>
            <person name="Penn K."/>
            <person name="Jenkins C."/>
            <person name="Udwary D."/>
            <person name="Xiang L."/>
            <person name="Gontang E."/>
            <person name="Richardson P."/>
        </authorList>
    </citation>
    <scope>NUCLEOTIDE SEQUENCE [LARGE SCALE GENOMIC DNA]</scope>
    <source>
        <strain evidence="2">CNS-205</strain>
    </source>
</reference>
<dbReference type="KEGG" id="saq:Sare_3720"/>
<name>A8LZZ9_SALAI</name>
<gene>
    <name evidence="2" type="ordered locus">Sare_3720</name>
    <name evidence="3" type="ordered locus">Sare_3771</name>
</gene>
<dbReference type="HOGENOM" id="CLU_2289629_0_0_11"/>
<dbReference type="EMBL" id="CP000850">
    <property type="protein sequence ID" value="ABV99564.1"/>
    <property type="molecule type" value="Genomic_DNA"/>
</dbReference>
<evidence type="ECO:0000313" key="2">
    <source>
        <dbReference type="EMBL" id="ABV99513.1"/>
    </source>
</evidence>
<dbReference type="eggNOG" id="COG1403">
    <property type="taxonomic scope" value="Bacteria"/>
</dbReference>
<proteinExistence type="predicted"/>
<evidence type="ECO:0000259" key="1">
    <source>
        <dbReference type="Pfam" id="PF01844"/>
    </source>
</evidence>